<keyword evidence="3" id="KW-1185">Reference proteome</keyword>
<accession>A0A7N0T3G8</accession>
<evidence type="ECO:0000256" key="1">
    <source>
        <dbReference type="SAM" id="MobiDB-lite"/>
    </source>
</evidence>
<evidence type="ECO:0000313" key="2">
    <source>
        <dbReference type="EnsemblPlants" id="Kaladp0020s0223.1.v1.1"/>
    </source>
</evidence>
<feature type="region of interest" description="Disordered" evidence="1">
    <location>
        <begin position="26"/>
        <end position="63"/>
    </location>
</feature>
<protein>
    <submittedName>
        <fullName evidence="2">Uncharacterized protein</fullName>
    </submittedName>
</protein>
<feature type="compositionally biased region" description="Basic and acidic residues" evidence="1">
    <location>
        <begin position="26"/>
        <end position="35"/>
    </location>
</feature>
<organism evidence="2 3">
    <name type="scientific">Kalanchoe fedtschenkoi</name>
    <name type="common">Lavender scallops</name>
    <name type="synonym">South American air plant</name>
    <dbReference type="NCBI Taxonomy" id="63787"/>
    <lineage>
        <taxon>Eukaryota</taxon>
        <taxon>Viridiplantae</taxon>
        <taxon>Streptophyta</taxon>
        <taxon>Embryophyta</taxon>
        <taxon>Tracheophyta</taxon>
        <taxon>Spermatophyta</taxon>
        <taxon>Magnoliopsida</taxon>
        <taxon>eudicotyledons</taxon>
        <taxon>Gunneridae</taxon>
        <taxon>Pentapetalae</taxon>
        <taxon>Saxifragales</taxon>
        <taxon>Crassulaceae</taxon>
        <taxon>Kalanchoe</taxon>
    </lineage>
</organism>
<dbReference type="Gramene" id="Kaladp0020s0223.1.v1.1">
    <property type="protein sequence ID" value="Kaladp0020s0223.1.v1.1"/>
    <property type="gene ID" value="Kaladp0020s0223.v1.1"/>
</dbReference>
<reference evidence="2" key="1">
    <citation type="submission" date="2021-01" db="UniProtKB">
        <authorList>
            <consortium name="EnsemblPlants"/>
        </authorList>
    </citation>
    <scope>IDENTIFICATION</scope>
</reference>
<feature type="compositionally biased region" description="Pro residues" evidence="1">
    <location>
        <begin position="111"/>
        <end position="142"/>
    </location>
</feature>
<dbReference type="Proteomes" id="UP000594263">
    <property type="component" value="Unplaced"/>
</dbReference>
<name>A0A7N0T3G8_KALFE</name>
<sequence length="245" mass="26034">MTPSKGNGGYGSRRVWKLSGFCMSRMRKDDSRGSDSDGESFEAITPEHNSGTPEEPERYTGERHRHILEDVDGELEMEDVTPEAELNSANDVGGISNHISNEEAMVTSLAPPLPNGVPPSSPPLPTSPPPPNVHPPHLPPLHVPHQNQSIPSPPIHPPPVIHILSATHTVCPPHSHSQPLSSAHSVPLHPSVRPLPPSAAVCPPPVYLPVTVHPSTDMVVNGADLVVFGCKNNSVDNLPPGSPLA</sequence>
<dbReference type="EnsemblPlants" id="Kaladp0020s0223.1.v1.1">
    <property type="protein sequence ID" value="Kaladp0020s0223.1.v1.1"/>
    <property type="gene ID" value="Kaladp0020s0223.v1.1"/>
</dbReference>
<dbReference type="PANTHER" id="PTHR12550">
    <property type="entry name" value="HEPATOMA-DERIVED GROWTH FACTOR-RELATED"/>
    <property type="match status" value="1"/>
</dbReference>
<proteinExistence type="predicted"/>
<dbReference type="PANTHER" id="PTHR12550:SF49">
    <property type="entry name" value="PROTEIN HUA2-LIKE 2-RELATED"/>
    <property type="match status" value="1"/>
</dbReference>
<feature type="region of interest" description="Disordered" evidence="1">
    <location>
        <begin position="108"/>
        <end position="155"/>
    </location>
</feature>
<evidence type="ECO:0000313" key="3">
    <source>
        <dbReference type="Proteomes" id="UP000594263"/>
    </source>
</evidence>
<dbReference type="AlphaFoldDB" id="A0A7N0T3G8"/>